<gene>
    <name evidence="3" type="ORF">S01H1_14350</name>
</gene>
<evidence type="ECO:0008006" key="4">
    <source>
        <dbReference type="Google" id="ProtNLM"/>
    </source>
</evidence>
<name>X0SQH8_9ZZZZ</name>
<evidence type="ECO:0000259" key="1">
    <source>
        <dbReference type="Pfam" id="PF01796"/>
    </source>
</evidence>
<dbReference type="Gene3D" id="6.10.30.10">
    <property type="match status" value="1"/>
</dbReference>
<sequence length="118" mass="13390">DHCKIWGTKCPRCGWVYVPPRETCPRCFLDIDEWVEVGDAGTLLTYTITRYSVPGIQPHEPPYALGIIKLDGAGSGLVHLLGEIEPEDIRVGMRVQAVFREVREGNYLDIEYFKPLRS</sequence>
<evidence type="ECO:0000313" key="3">
    <source>
        <dbReference type="EMBL" id="GAF83334.1"/>
    </source>
</evidence>
<organism evidence="3">
    <name type="scientific">marine sediment metagenome</name>
    <dbReference type="NCBI Taxonomy" id="412755"/>
    <lineage>
        <taxon>unclassified sequences</taxon>
        <taxon>metagenomes</taxon>
        <taxon>ecological metagenomes</taxon>
    </lineage>
</organism>
<dbReference type="PANTHER" id="PTHR34075">
    <property type="entry name" value="BLR3430 PROTEIN"/>
    <property type="match status" value="1"/>
</dbReference>
<reference evidence="3" key="1">
    <citation type="journal article" date="2014" name="Front. Microbiol.">
        <title>High frequency of phylogenetically diverse reductive dehalogenase-homologous genes in deep subseafloor sedimentary metagenomes.</title>
        <authorList>
            <person name="Kawai M."/>
            <person name="Futagami T."/>
            <person name="Toyoda A."/>
            <person name="Takaki Y."/>
            <person name="Nishi S."/>
            <person name="Hori S."/>
            <person name="Arai W."/>
            <person name="Tsubouchi T."/>
            <person name="Morono Y."/>
            <person name="Uchiyama I."/>
            <person name="Ito T."/>
            <person name="Fujiyama A."/>
            <person name="Inagaki F."/>
            <person name="Takami H."/>
        </authorList>
    </citation>
    <scope>NUCLEOTIDE SEQUENCE</scope>
    <source>
        <strain evidence="3">Expedition CK06-06</strain>
    </source>
</reference>
<feature type="domain" description="ChsH2 C-terminal OB-fold" evidence="1">
    <location>
        <begin position="34"/>
        <end position="100"/>
    </location>
</feature>
<feature type="non-terminal residue" evidence="3">
    <location>
        <position position="1"/>
    </location>
</feature>
<dbReference type="PANTHER" id="PTHR34075:SF4">
    <property type="entry name" value="DUF35 DOMAIN-CONTAINING PROTEIN"/>
    <property type="match status" value="1"/>
</dbReference>
<dbReference type="InterPro" id="IPR002878">
    <property type="entry name" value="ChsH2_C"/>
</dbReference>
<dbReference type="Pfam" id="PF01796">
    <property type="entry name" value="OB_ChsH2_C"/>
    <property type="match status" value="1"/>
</dbReference>
<dbReference type="SUPFAM" id="SSF50249">
    <property type="entry name" value="Nucleic acid-binding proteins"/>
    <property type="match status" value="1"/>
</dbReference>
<accession>X0SQH8</accession>
<proteinExistence type="predicted"/>
<dbReference type="InterPro" id="IPR012340">
    <property type="entry name" value="NA-bd_OB-fold"/>
</dbReference>
<dbReference type="AlphaFoldDB" id="X0SQH8"/>
<dbReference type="InterPro" id="IPR022002">
    <property type="entry name" value="ChsH2_Znr"/>
</dbReference>
<comment type="caution">
    <text evidence="3">The sequence shown here is derived from an EMBL/GenBank/DDBJ whole genome shotgun (WGS) entry which is preliminary data.</text>
</comment>
<protein>
    <recommendedName>
        <fullName evidence="4">DUF35 domain-containing protein</fullName>
    </recommendedName>
</protein>
<dbReference type="Pfam" id="PF12172">
    <property type="entry name" value="zf-ChsH2"/>
    <property type="match status" value="1"/>
</dbReference>
<dbReference type="EMBL" id="BARS01007457">
    <property type="protein sequence ID" value="GAF83334.1"/>
    <property type="molecule type" value="Genomic_DNA"/>
</dbReference>
<feature type="domain" description="ChsH2 rubredoxin-like zinc ribbon" evidence="2">
    <location>
        <begin position="4"/>
        <end position="28"/>
    </location>
</feature>
<dbReference type="InterPro" id="IPR052513">
    <property type="entry name" value="Thioester_dehydratase-like"/>
</dbReference>
<evidence type="ECO:0000259" key="2">
    <source>
        <dbReference type="Pfam" id="PF12172"/>
    </source>
</evidence>